<dbReference type="InterPro" id="IPR025748">
    <property type="entry name" value="PrcB_C_dom"/>
</dbReference>
<feature type="chain" id="PRO_5022000948" evidence="1">
    <location>
        <begin position="22"/>
        <end position="283"/>
    </location>
</feature>
<dbReference type="Proteomes" id="UP000316371">
    <property type="component" value="Unassembled WGS sequence"/>
</dbReference>
<comment type="caution">
    <text evidence="3">The sequence shown here is derived from an EMBL/GenBank/DDBJ whole genome shotgun (WGS) entry which is preliminary data.</text>
</comment>
<reference evidence="3 4" key="1">
    <citation type="submission" date="2019-07" db="EMBL/GenBank/DDBJ databases">
        <title>Novel species of Flavobacterium.</title>
        <authorList>
            <person name="Liu Q."/>
            <person name="Xin Y.-H."/>
        </authorList>
    </citation>
    <scope>NUCLEOTIDE SEQUENCE [LARGE SCALE GENOMIC DNA]</scope>
    <source>
        <strain evidence="3 4">LB1R34</strain>
    </source>
</reference>
<gene>
    <name evidence="3" type="ORF">FNW21_09985</name>
</gene>
<name>A0A553E304_9FLAO</name>
<dbReference type="GO" id="GO:0008233">
    <property type="term" value="F:peptidase activity"/>
    <property type="evidence" value="ECO:0007669"/>
    <property type="project" value="UniProtKB-KW"/>
</dbReference>
<dbReference type="Pfam" id="PF14343">
    <property type="entry name" value="PrcB_C"/>
    <property type="match status" value="1"/>
</dbReference>
<evidence type="ECO:0000256" key="1">
    <source>
        <dbReference type="SAM" id="SignalP"/>
    </source>
</evidence>
<dbReference type="PROSITE" id="PS51257">
    <property type="entry name" value="PROKAR_LIPOPROTEIN"/>
    <property type="match status" value="1"/>
</dbReference>
<dbReference type="AlphaFoldDB" id="A0A553E304"/>
<keyword evidence="3" id="KW-0378">Hydrolase</keyword>
<accession>A0A553E304</accession>
<feature type="signal peptide" evidence="1">
    <location>
        <begin position="1"/>
        <end position="21"/>
    </location>
</feature>
<evidence type="ECO:0000313" key="4">
    <source>
        <dbReference type="Proteomes" id="UP000316371"/>
    </source>
</evidence>
<keyword evidence="4" id="KW-1185">Reference proteome</keyword>
<keyword evidence="1" id="KW-0732">Signal</keyword>
<evidence type="ECO:0000259" key="2">
    <source>
        <dbReference type="Pfam" id="PF14343"/>
    </source>
</evidence>
<dbReference type="RefSeq" id="WP_144256596.1">
    <property type="nucleotide sequence ID" value="NZ_VJZT01000009.1"/>
</dbReference>
<sequence>MKKISAFFMLSLSIISCSLNTDSPSVSCGNTKNVAFKTYSYCNTLIAETTTSKAIVVDTQQKFDAYFQPCVPPVDDATKKKIDFGTTMLIGVFSGVKPTGGYGIKIQSVVESDCEVVVGFYESVPQPDENVTQATTYPKELITIPKTTKPIYFQRVTQNTDYVVLGSFAGECIGSECQQFYGIDSQKVLRYSNVGYGNYEMRLYDAQALVYNEDFADFSRNIPREIINLKGQTKTYGAPDSHDQGGIYVALYQGTMVAKVYLDNDNTADQNAAMLVFKKIHSG</sequence>
<feature type="domain" description="PrcB C-terminal" evidence="2">
    <location>
        <begin position="88"/>
        <end position="145"/>
    </location>
</feature>
<protein>
    <submittedName>
        <fullName evidence="3">Protease complex subunit PrcB family protein</fullName>
    </submittedName>
</protein>
<dbReference type="EMBL" id="VJZT01000009">
    <property type="protein sequence ID" value="TRX39253.1"/>
    <property type="molecule type" value="Genomic_DNA"/>
</dbReference>
<keyword evidence="3" id="KW-0645">Protease</keyword>
<proteinExistence type="predicted"/>
<organism evidence="3 4">
    <name type="scientific">Flavobacterium restrictum</name>
    <dbReference type="NCBI Taxonomy" id="2594428"/>
    <lineage>
        <taxon>Bacteria</taxon>
        <taxon>Pseudomonadati</taxon>
        <taxon>Bacteroidota</taxon>
        <taxon>Flavobacteriia</taxon>
        <taxon>Flavobacteriales</taxon>
        <taxon>Flavobacteriaceae</taxon>
        <taxon>Flavobacterium</taxon>
    </lineage>
</organism>
<dbReference type="OrthoDB" id="5522116at2"/>
<dbReference type="GO" id="GO:0006508">
    <property type="term" value="P:proteolysis"/>
    <property type="evidence" value="ECO:0007669"/>
    <property type="project" value="UniProtKB-KW"/>
</dbReference>
<evidence type="ECO:0000313" key="3">
    <source>
        <dbReference type="EMBL" id="TRX39253.1"/>
    </source>
</evidence>